<dbReference type="PANTHER" id="PTHR24421:SF62">
    <property type="entry name" value="SENSORY TRANSDUCTION HISTIDINE KINASE"/>
    <property type="match status" value="1"/>
</dbReference>
<keyword evidence="19" id="KW-1185">Reference proteome</keyword>
<evidence type="ECO:0000256" key="9">
    <source>
        <dbReference type="ARBA" id="ARBA00022723"/>
    </source>
</evidence>
<keyword evidence="12" id="KW-0902">Two-component regulatory system</keyword>
<comment type="cofactor">
    <cofactor evidence="2">
        <name>[4Fe-4S] cluster</name>
        <dbReference type="ChEBI" id="CHEBI:49883"/>
    </cofactor>
</comment>
<comment type="catalytic activity">
    <reaction evidence="1">
        <text>ATP + protein L-histidine = ADP + protein N-phospho-L-histidine.</text>
        <dbReference type="EC" id="2.7.13.3"/>
    </reaction>
</comment>
<keyword evidence="7" id="KW-0963">Cytoplasm</keyword>
<feature type="transmembrane region" description="Helical" evidence="16">
    <location>
        <begin position="107"/>
        <end position="129"/>
    </location>
</feature>
<sequence>MGKEVAVRDSVLMRGGIAVLVGLLLAVTVWSAAGREAGPPTVVAVTAVPFALVAAAGLSRPVSVALPRRVTWLTVLSVLWIVLAVQEATAAYLAIALFALYLYLLPMWWGVMATGVVTVVAAGLSVAVAGPSTGAVLGPVLSGLVAMAIGVTVEGLYVVSEDRRRLIDELVRTRGLLAESERQAGVVEERERLAHEIHDTVAQGLSSIQMLLHAAERDVRQSVTGGEPPVERVIQARDVAADSLRETRAMIAALQPSDLDGGSLVDALGRLAEAASGESEGDLTVSMESEEAEDHAADLPVAVEAVLLRVAQSAVANVCQHAGASRALITLSVNPDAVRLDVVDDGSGFDVAAVGVTLAERAEEGHIGLVTMRRRVEELGGTLEVESAVGSGTAIAVEVPLPHKTPRPVAPGL</sequence>
<dbReference type="InterPro" id="IPR004358">
    <property type="entry name" value="Sig_transdc_His_kin-like_C"/>
</dbReference>
<dbReference type="InterPro" id="IPR011712">
    <property type="entry name" value="Sig_transdc_His_kin_sub3_dim/P"/>
</dbReference>
<dbReference type="InterPro" id="IPR017205">
    <property type="entry name" value="Sig_transdc_His_kinase_ChrS"/>
</dbReference>
<name>X5EFW9_9CORY</name>
<protein>
    <recommendedName>
        <fullName evidence="5">Oxygen sensor histidine kinase NreB</fullName>
        <ecNumber evidence="4">2.7.13.3</ecNumber>
    </recommendedName>
    <alternativeName>
        <fullName evidence="15">Nitrogen regulation protein B</fullName>
    </alternativeName>
</protein>
<dbReference type="GO" id="GO:0046983">
    <property type="term" value="F:protein dimerization activity"/>
    <property type="evidence" value="ECO:0007669"/>
    <property type="project" value="InterPro"/>
</dbReference>
<evidence type="ECO:0000256" key="13">
    <source>
        <dbReference type="ARBA" id="ARBA00023014"/>
    </source>
</evidence>
<organism evidence="18 19">
    <name type="scientific">Corynebacterium glyciniphilum AJ 3170</name>
    <dbReference type="NCBI Taxonomy" id="1404245"/>
    <lineage>
        <taxon>Bacteria</taxon>
        <taxon>Bacillati</taxon>
        <taxon>Actinomycetota</taxon>
        <taxon>Actinomycetes</taxon>
        <taxon>Mycobacteriales</taxon>
        <taxon>Corynebacteriaceae</taxon>
        <taxon>Corynebacterium</taxon>
    </lineage>
</organism>
<dbReference type="GO" id="GO:0016020">
    <property type="term" value="C:membrane"/>
    <property type="evidence" value="ECO:0007669"/>
    <property type="project" value="InterPro"/>
</dbReference>
<dbReference type="InterPro" id="IPR050482">
    <property type="entry name" value="Sensor_HK_TwoCompSys"/>
</dbReference>
<dbReference type="InterPro" id="IPR003594">
    <property type="entry name" value="HATPase_dom"/>
</dbReference>
<evidence type="ECO:0000256" key="2">
    <source>
        <dbReference type="ARBA" id="ARBA00001966"/>
    </source>
</evidence>
<evidence type="ECO:0000313" key="19">
    <source>
        <dbReference type="Proteomes" id="UP000023703"/>
    </source>
</evidence>
<evidence type="ECO:0000256" key="6">
    <source>
        <dbReference type="ARBA" id="ARBA00022485"/>
    </source>
</evidence>
<dbReference type="SMART" id="SM00387">
    <property type="entry name" value="HATPase_c"/>
    <property type="match status" value="1"/>
</dbReference>
<evidence type="ECO:0000256" key="10">
    <source>
        <dbReference type="ARBA" id="ARBA00022777"/>
    </source>
</evidence>
<evidence type="ECO:0000259" key="17">
    <source>
        <dbReference type="PROSITE" id="PS50109"/>
    </source>
</evidence>
<dbReference type="Pfam" id="PF07730">
    <property type="entry name" value="HisKA_3"/>
    <property type="match status" value="1"/>
</dbReference>
<dbReference type="CDD" id="cd16917">
    <property type="entry name" value="HATPase_UhpB-NarQ-NarX-like"/>
    <property type="match status" value="1"/>
</dbReference>
<keyword evidence="16" id="KW-1133">Transmembrane helix</keyword>
<dbReference type="Pfam" id="PF02518">
    <property type="entry name" value="HATPase_c"/>
    <property type="match status" value="1"/>
</dbReference>
<accession>X5EFW9</accession>
<keyword evidence="10 18" id="KW-0418">Kinase</keyword>
<dbReference type="InterPro" id="IPR036890">
    <property type="entry name" value="HATPase_C_sf"/>
</dbReference>
<feature type="transmembrane region" description="Helical" evidence="16">
    <location>
        <begin position="39"/>
        <end position="58"/>
    </location>
</feature>
<dbReference type="Gene3D" id="1.20.5.1930">
    <property type="match status" value="1"/>
</dbReference>
<dbReference type="PROSITE" id="PS50109">
    <property type="entry name" value="HIS_KIN"/>
    <property type="match status" value="1"/>
</dbReference>
<evidence type="ECO:0000256" key="15">
    <source>
        <dbReference type="ARBA" id="ARBA00030800"/>
    </source>
</evidence>
<evidence type="ECO:0000256" key="16">
    <source>
        <dbReference type="SAM" id="Phobius"/>
    </source>
</evidence>
<evidence type="ECO:0000313" key="18">
    <source>
        <dbReference type="EMBL" id="AHW65511.1"/>
    </source>
</evidence>
<feature type="domain" description="Histidine kinase" evidence="17">
    <location>
        <begin position="192"/>
        <end position="403"/>
    </location>
</feature>
<dbReference type="Gene3D" id="3.30.565.10">
    <property type="entry name" value="Histidine kinase-like ATPase, C-terminal domain"/>
    <property type="match status" value="1"/>
</dbReference>
<gene>
    <name evidence="18" type="ORF">CGLY_15375</name>
</gene>
<feature type="transmembrane region" description="Helical" evidence="16">
    <location>
        <begin position="136"/>
        <end position="159"/>
    </location>
</feature>
<dbReference type="PANTHER" id="PTHR24421">
    <property type="entry name" value="NITRATE/NITRITE SENSOR PROTEIN NARX-RELATED"/>
    <property type="match status" value="1"/>
</dbReference>
<evidence type="ECO:0000256" key="5">
    <source>
        <dbReference type="ARBA" id="ARBA00017322"/>
    </source>
</evidence>
<evidence type="ECO:0000256" key="4">
    <source>
        <dbReference type="ARBA" id="ARBA00012438"/>
    </source>
</evidence>
<dbReference type="HOGENOM" id="CLU_000445_20_15_11"/>
<dbReference type="EMBL" id="CP006842">
    <property type="protein sequence ID" value="AHW65511.1"/>
    <property type="molecule type" value="Genomic_DNA"/>
</dbReference>
<dbReference type="RefSeq" id="WP_052540421.1">
    <property type="nucleotide sequence ID" value="NZ_CP006842.1"/>
</dbReference>
<dbReference type="KEGG" id="cgy:CGLY_15375"/>
<dbReference type="Proteomes" id="UP000023703">
    <property type="component" value="Chromosome"/>
</dbReference>
<keyword evidence="8" id="KW-0808">Transferase</keyword>
<dbReference type="EC" id="2.7.13.3" evidence="4"/>
<dbReference type="AlphaFoldDB" id="X5EFW9"/>
<keyword evidence="9" id="KW-0479">Metal-binding</keyword>
<dbReference type="GO" id="GO:0000155">
    <property type="term" value="F:phosphorelay sensor kinase activity"/>
    <property type="evidence" value="ECO:0007669"/>
    <property type="project" value="InterPro"/>
</dbReference>
<keyword evidence="13" id="KW-0411">Iron-sulfur</keyword>
<keyword evidence="11" id="KW-0408">Iron</keyword>
<dbReference type="PRINTS" id="PR00344">
    <property type="entry name" value="BCTRLSENSOR"/>
</dbReference>
<dbReference type="InterPro" id="IPR005467">
    <property type="entry name" value="His_kinase_dom"/>
</dbReference>
<comment type="function">
    <text evidence="14">Member of the two-component regulatory system NreB/NreC involved in the control of dissimilatory nitrate/nitrite reduction in response to oxygen. NreB functions as a direct oxygen sensor histidine kinase which is autophosphorylated, in the absence of oxygen, probably at the conserved histidine residue, and transfers its phosphate group probably to a conserved aspartate residue of NreC. NreB/NreC activates the expression of the nitrate (narGHJI) and nitrite (nir) reductase operons, as well as the putative nitrate transporter gene narT.</text>
</comment>
<evidence type="ECO:0000256" key="12">
    <source>
        <dbReference type="ARBA" id="ARBA00023012"/>
    </source>
</evidence>
<feature type="transmembrane region" description="Helical" evidence="16">
    <location>
        <begin position="12"/>
        <end position="33"/>
    </location>
</feature>
<feature type="transmembrane region" description="Helical" evidence="16">
    <location>
        <begin position="70"/>
        <end position="101"/>
    </location>
</feature>
<dbReference type="OrthoDB" id="144293at2"/>
<dbReference type="GO" id="GO:0051539">
    <property type="term" value="F:4 iron, 4 sulfur cluster binding"/>
    <property type="evidence" value="ECO:0007669"/>
    <property type="project" value="UniProtKB-KW"/>
</dbReference>
<keyword evidence="6" id="KW-0004">4Fe-4S</keyword>
<dbReference type="GO" id="GO:0046872">
    <property type="term" value="F:metal ion binding"/>
    <property type="evidence" value="ECO:0007669"/>
    <property type="project" value="UniProtKB-KW"/>
</dbReference>
<evidence type="ECO:0000256" key="7">
    <source>
        <dbReference type="ARBA" id="ARBA00022490"/>
    </source>
</evidence>
<dbReference type="PIRSF" id="PIRSF037434">
    <property type="entry name" value="STHK_ChrS"/>
    <property type="match status" value="1"/>
</dbReference>
<proteinExistence type="predicted"/>
<dbReference type="SUPFAM" id="SSF55874">
    <property type="entry name" value="ATPase domain of HSP90 chaperone/DNA topoisomerase II/histidine kinase"/>
    <property type="match status" value="1"/>
</dbReference>
<evidence type="ECO:0000256" key="11">
    <source>
        <dbReference type="ARBA" id="ARBA00023004"/>
    </source>
</evidence>
<keyword evidence="16" id="KW-0472">Membrane</keyword>
<dbReference type="STRING" id="1404245.CGLY_15375"/>
<reference evidence="18 19" key="1">
    <citation type="journal article" date="2015" name="Int. J. Syst. Evol. Microbiol.">
        <title>Revisiting Corynebacterium glyciniphilum (ex Kubota et al., 1972) sp. nov., nom. rev., isolated from putrefied banana.</title>
        <authorList>
            <person name="Al-Dilaimi A."/>
            <person name="Bednarz H."/>
            <person name="Lomker A."/>
            <person name="Niehaus K."/>
            <person name="Kalinowski J."/>
            <person name="Ruckert C."/>
        </authorList>
    </citation>
    <scope>NUCLEOTIDE SEQUENCE [LARGE SCALE GENOMIC DNA]</scope>
    <source>
        <strain evidence="18">AJ 3170</strain>
    </source>
</reference>
<dbReference type="eggNOG" id="COG4585">
    <property type="taxonomic scope" value="Bacteria"/>
</dbReference>
<evidence type="ECO:0000256" key="3">
    <source>
        <dbReference type="ARBA" id="ARBA00004496"/>
    </source>
</evidence>
<dbReference type="GO" id="GO:0005737">
    <property type="term" value="C:cytoplasm"/>
    <property type="evidence" value="ECO:0007669"/>
    <property type="project" value="UniProtKB-SubCell"/>
</dbReference>
<keyword evidence="16" id="KW-0812">Transmembrane</keyword>
<evidence type="ECO:0000256" key="1">
    <source>
        <dbReference type="ARBA" id="ARBA00000085"/>
    </source>
</evidence>
<evidence type="ECO:0000256" key="8">
    <source>
        <dbReference type="ARBA" id="ARBA00022679"/>
    </source>
</evidence>
<comment type="subcellular location">
    <subcellularLocation>
        <location evidence="3">Cytoplasm</location>
    </subcellularLocation>
</comment>
<evidence type="ECO:0000256" key="14">
    <source>
        <dbReference type="ARBA" id="ARBA00024827"/>
    </source>
</evidence>